<dbReference type="PRINTS" id="PR01703">
    <property type="entry name" value="MNSODISMTASE"/>
</dbReference>
<feature type="signal peptide" evidence="7">
    <location>
        <begin position="1"/>
        <end position="34"/>
    </location>
</feature>
<dbReference type="InterPro" id="IPR006311">
    <property type="entry name" value="TAT_signal"/>
</dbReference>
<keyword evidence="4 6" id="KW-0560">Oxidoreductase</keyword>
<sequence length="244" mass="27043">METLKRRKFIGMAVAAAGALTVSSVGGLSLNAFSAETNDNVYLKPFLFSQNPLPYSYNGLEPSIDALTMEIHYTKHHAAYIKNVNEAIKAENLNYTSAAEFFAHSKGMSPKARNNAGGAWNHNFFWASMTPSSSSRLAEGKLKKGIEGTFGSIDTFKAEFSKAALGQFGSGWAWLVSDKGKLKIVSTPNQDNPLMDNATVKGTPLLAIDVWEHAYYLKYQNKRNDYIAAFWNVVNWKEVEKRLV</sequence>
<keyword evidence="7" id="KW-0732">Signal</keyword>
<dbReference type="PROSITE" id="PS51318">
    <property type="entry name" value="TAT"/>
    <property type="match status" value="1"/>
</dbReference>
<feature type="domain" description="Manganese/iron superoxide dismutase N-terminal" evidence="8">
    <location>
        <begin position="50"/>
        <end position="129"/>
    </location>
</feature>
<comment type="caution">
    <text evidence="10">The sequence shown here is derived from an EMBL/GenBank/DDBJ whole genome shotgun (WGS) entry which is preliminary data.</text>
</comment>
<dbReference type="Proteomes" id="UP000014174">
    <property type="component" value="Unassembled WGS sequence"/>
</dbReference>
<protein>
    <recommendedName>
        <fullName evidence="2 6">Superoxide dismutase</fullName>
        <ecNumber evidence="2 6">1.15.1.1</ecNumber>
    </recommendedName>
</protein>
<proteinExistence type="inferred from homology"/>
<dbReference type="FunFam" id="3.55.40.20:FF:000001">
    <property type="entry name" value="Superoxide dismutase"/>
    <property type="match status" value="1"/>
</dbReference>
<name>R9GMD5_9SPHI</name>
<evidence type="ECO:0000256" key="1">
    <source>
        <dbReference type="ARBA" id="ARBA00008714"/>
    </source>
</evidence>
<dbReference type="AlphaFoldDB" id="R9GMD5"/>
<dbReference type="GO" id="GO:0005737">
    <property type="term" value="C:cytoplasm"/>
    <property type="evidence" value="ECO:0007669"/>
    <property type="project" value="TreeGrafter"/>
</dbReference>
<dbReference type="PIRSF" id="PIRSF000349">
    <property type="entry name" value="SODismutase"/>
    <property type="match status" value="1"/>
</dbReference>
<dbReference type="RefSeq" id="WP_016197027.1">
    <property type="nucleotide sequence ID" value="NZ_AQPN01000136.1"/>
</dbReference>
<dbReference type="PATRIC" id="fig|1150600.3.peg.3769"/>
<dbReference type="eggNOG" id="COG0605">
    <property type="taxonomic scope" value="Bacteria"/>
</dbReference>
<dbReference type="InterPro" id="IPR019832">
    <property type="entry name" value="Mn/Fe_SOD_C"/>
</dbReference>
<evidence type="ECO:0000259" key="9">
    <source>
        <dbReference type="Pfam" id="PF02777"/>
    </source>
</evidence>
<gene>
    <name evidence="10" type="ORF">ADIARSV_3802</name>
</gene>
<feature type="binding site" evidence="5">
    <location>
        <position position="209"/>
    </location>
    <ligand>
        <name>Mn(2+)</name>
        <dbReference type="ChEBI" id="CHEBI:29035"/>
    </ligand>
</feature>
<comment type="catalytic activity">
    <reaction evidence="6">
        <text>2 superoxide + 2 H(+) = H2O2 + O2</text>
        <dbReference type="Rhea" id="RHEA:20696"/>
        <dbReference type="ChEBI" id="CHEBI:15378"/>
        <dbReference type="ChEBI" id="CHEBI:15379"/>
        <dbReference type="ChEBI" id="CHEBI:16240"/>
        <dbReference type="ChEBI" id="CHEBI:18421"/>
        <dbReference type="EC" id="1.15.1.1"/>
    </reaction>
</comment>
<accession>R9GMD5</accession>
<evidence type="ECO:0000256" key="6">
    <source>
        <dbReference type="RuleBase" id="RU000414"/>
    </source>
</evidence>
<evidence type="ECO:0000259" key="8">
    <source>
        <dbReference type="Pfam" id="PF00081"/>
    </source>
</evidence>
<feature type="binding site" evidence="5">
    <location>
        <position position="122"/>
    </location>
    <ligand>
        <name>Mn(2+)</name>
        <dbReference type="ChEBI" id="CHEBI:29035"/>
    </ligand>
</feature>
<dbReference type="PANTHER" id="PTHR43595">
    <property type="entry name" value="37S RIBOSOMAL PROTEIN S26, MITOCHONDRIAL"/>
    <property type="match status" value="1"/>
</dbReference>
<feature type="chain" id="PRO_5004472166" description="Superoxide dismutase" evidence="7">
    <location>
        <begin position="35"/>
        <end position="244"/>
    </location>
</feature>
<dbReference type="InterPro" id="IPR036324">
    <property type="entry name" value="Mn/Fe_SOD_N_sf"/>
</dbReference>
<comment type="similarity">
    <text evidence="1 6">Belongs to the iron/manganese superoxide dismutase family.</text>
</comment>
<comment type="function">
    <text evidence="6">Destroys radicals which are normally produced within the cells and which are toxic to biological systems.</text>
</comment>
<dbReference type="EC" id="1.15.1.1" evidence="2 6"/>
<dbReference type="Gene3D" id="3.55.40.20">
    <property type="entry name" value="Iron/manganese superoxide dismutase, C-terminal domain"/>
    <property type="match status" value="1"/>
</dbReference>
<evidence type="ECO:0000256" key="5">
    <source>
        <dbReference type="PIRSR" id="PIRSR000349-1"/>
    </source>
</evidence>
<keyword evidence="11" id="KW-1185">Reference proteome</keyword>
<dbReference type="OrthoDB" id="9803125at2"/>
<organism evidence="10 11">
    <name type="scientific">Arcticibacter svalbardensis MN12-7</name>
    <dbReference type="NCBI Taxonomy" id="1150600"/>
    <lineage>
        <taxon>Bacteria</taxon>
        <taxon>Pseudomonadati</taxon>
        <taxon>Bacteroidota</taxon>
        <taxon>Sphingobacteriia</taxon>
        <taxon>Sphingobacteriales</taxon>
        <taxon>Sphingobacteriaceae</taxon>
        <taxon>Arcticibacter</taxon>
    </lineage>
</organism>
<feature type="binding site" evidence="5">
    <location>
        <position position="72"/>
    </location>
    <ligand>
        <name>Mn(2+)</name>
        <dbReference type="ChEBI" id="CHEBI:29035"/>
    </ligand>
</feature>
<dbReference type="GO" id="GO:0004784">
    <property type="term" value="F:superoxide dismutase activity"/>
    <property type="evidence" value="ECO:0007669"/>
    <property type="project" value="UniProtKB-EC"/>
</dbReference>
<evidence type="ECO:0000313" key="10">
    <source>
        <dbReference type="EMBL" id="EOR93002.1"/>
    </source>
</evidence>
<feature type="domain" description="Manganese/iron superoxide dismutase C-terminal" evidence="9">
    <location>
        <begin position="139"/>
        <end position="242"/>
    </location>
</feature>
<evidence type="ECO:0000256" key="2">
    <source>
        <dbReference type="ARBA" id="ARBA00012682"/>
    </source>
</evidence>
<dbReference type="InterPro" id="IPR019833">
    <property type="entry name" value="Mn/Fe_SOD_BS"/>
</dbReference>
<dbReference type="SUPFAM" id="SSF46609">
    <property type="entry name" value="Fe,Mn superoxide dismutase (SOD), N-terminal domain"/>
    <property type="match status" value="1"/>
</dbReference>
<dbReference type="GO" id="GO:0046872">
    <property type="term" value="F:metal ion binding"/>
    <property type="evidence" value="ECO:0007669"/>
    <property type="project" value="UniProtKB-KW"/>
</dbReference>
<dbReference type="EMBL" id="AQPN01000136">
    <property type="protein sequence ID" value="EOR93002.1"/>
    <property type="molecule type" value="Genomic_DNA"/>
</dbReference>
<reference evidence="10 11" key="1">
    <citation type="journal article" date="2013" name="Genome Announc.">
        <title>Draft Genome Sequence of Arcticibacter svalbardensis Strain MN12-7T, a Member of the Family Sphingobacteriaceae Isolated from an Arctic Soil Sample.</title>
        <authorList>
            <person name="Shivaji S."/>
            <person name="Ara S."/>
            <person name="Prasad S."/>
            <person name="Manasa B.P."/>
            <person name="Begum Z."/>
            <person name="Singh A."/>
            <person name="Kumar Pinnaka A."/>
        </authorList>
    </citation>
    <scope>NUCLEOTIDE SEQUENCE [LARGE SCALE GENOMIC DNA]</scope>
    <source>
        <strain evidence="10 11">MN12-7</strain>
    </source>
</reference>
<evidence type="ECO:0000256" key="4">
    <source>
        <dbReference type="ARBA" id="ARBA00023002"/>
    </source>
</evidence>
<dbReference type="Gene3D" id="1.10.287.990">
    <property type="entry name" value="Fe,Mn superoxide dismutase (SOD) domain"/>
    <property type="match status" value="1"/>
</dbReference>
<keyword evidence="3 5" id="KW-0479">Metal-binding</keyword>
<feature type="binding site" evidence="5">
    <location>
        <position position="213"/>
    </location>
    <ligand>
        <name>Mn(2+)</name>
        <dbReference type="ChEBI" id="CHEBI:29035"/>
    </ligand>
</feature>
<dbReference type="STRING" id="1150600.ADIARSV_3802"/>
<evidence type="ECO:0000256" key="7">
    <source>
        <dbReference type="SAM" id="SignalP"/>
    </source>
</evidence>
<dbReference type="InterPro" id="IPR036314">
    <property type="entry name" value="SOD_C_sf"/>
</dbReference>
<dbReference type="InterPro" id="IPR001189">
    <property type="entry name" value="Mn/Fe_SOD"/>
</dbReference>
<dbReference type="PROSITE" id="PS00088">
    <property type="entry name" value="SOD_MN"/>
    <property type="match status" value="1"/>
</dbReference>
<evidence type="ECO:0000313" key="11">
    <source>
        <dbReference type="Proteomes" id="UP000014174"/>
    </source>
</evidence>
<dbReference type="InterPro" id="IPR019831">
    <property type="entry name" value="Mn/Fe_SOD_N"/>
</dbReference>
<dbReference type="Pfam" id="PF00081">
    <property type="entry name" value="Sod_Fe_N"/>
    <property type="match status" value="1"/>
</dbReference>
<dbReference type="Pfam" id="PF02777">
    <property type="entry name" value="Sod_Fe_C"/>
    <property type="match status" value="1"/>
</dbReference>
<evidence type="ECO:0000256" key="3">
    <source>
        <dbReference type="ARBA" id="ARBA00022723"/>
    </source>
</evidence>
<dbReference type="SUPFAM" id="SSF54719">
    <property type="entry name" value="Fe,Mn superoxide dismutase (SOD), C-terminal domain"/>
    <property type="match status" value="1"/>
</dbReference>
<dbReference type="PANTHER" id="PTHR43595:SF2">
    <property type="entry name" value="SMALL RIBOSOMAL SUBUNIT PROTEIN MS42"/>
    <property type="match status" value="1"/>
</dbReference>